<proteinExistence type="predicted"/>
<gene>
    <name evidence="2" type="ORF">B0I32_102516</name>
</gene>
<dbReference type="RefSeq" id="WP_106235723.1">
    <property type="nucleotide sequence ID" value="NZ_PVNG01000002.1"/>
</dbReference>
<evidence type="ECO:0000313" key="2">
    <source>
        <dbReference type="EMBL" id="PRX69458.1"/>
    </source>
</evidence>
<dbReference type="PROSITE" id="PS51502">
    <property type="entry name" value="S_R_A_B_BARREL"/>
    <property type="match status" value="1"/>
</dbReference>
<sequence length="138" mass="15053">MIYHCIRFTAKPGVAEADRQAALESMREAARAIPAIKSHVVGPDFGGDYEYGSISVVEDLEGYAEMMNHPAHLEVDRKGLPLVDRFASFDITDDPDPEIGAKIAEIHRRRYATVPEIAALVAELPEYTGSATPPANSD</sequence>
<accession>A0A2T0N9J0</accession>
<dbReference type="InterPro" id="IPR013097">
    <property type="entry name" value="Dabb"/>
</dbReference>
<protein>
    <submittedName>
        <fullName evidence="2">Stress responsive alpha/beta barrel protein</fullName>
    </submittedName>
</protein>
<dbReference type="Gene3D" id="3.30.70.100">
    <property type="match status" value="1"/>
</dbReference>
<dbReference type="OrthoDB" id="5518399at2"/>
<dbReference type="EMBL" id="PVNG01000002">
    <property type="protein sequence ID" value="PRX69458.1"/>
    <property type="molecule type" value="Genomic_DNA"/>
</dbReference>
<dbReference type="SUPFAM" id="SSF54909">
    <property type="entry name" value="Dimeric alpha+beta barrel"/>
    <property type="match status" value="1"/>
</dbReference>
<dbReference type="SMART" id="SM00886">
    <property type="entry name" value="Dabb"/>
    <property type="match status" value="1"/>
</dbReference>
<keyword evidence="3" id="KW-1185">Reference proteome</keyword>
<reference evidence="2 3" key="1">
    <citation type="submission" date="2018-03" db="EMBL/GenBank/DDBJ databases">
        <title>Genomic Encyclopedia of Type Strains, Phase III (KMG-III): the genomes of soil and plant-associated and newly described type strains.</title>
        <authorList>
            <person name="Whitman W."/>
        </authorList>
    </citation>
    <scope>NUCLEOTIDE SEQUENCE [LARGE SCALE GENOMIC DNA]</scope>
    <source>
        <strain evidence="2 3">CGMCC 4.7104</strain>
    </source>
</reference>
<dbReference type="Proteomes" id="UP000238312">
    <property type="component" value="Unassembled WGS sequence"/>
</dbReference>
<name>A0A2T0N9J0_9ACTN</name>
<organism evidence="2 3">
    <name type="scientific">Nonomuraea fuscirosea</name>
    <dbReference type="NCBI Taxonomy" id="1291556"/>
    <lineage>
        <taxon>Bacteria</taxon>
        <taxon>Bacillati</taxon>
        <taxon>Actinomycetota</taxon>
        <taxon>Actinomycetes</taxon>
        <taxon>Streptosporangiales</taxon>
        <taxon>Streptosporangiaceae</taxon>
        <taxon>Nonomuraea</taxon>
    </lineage>
</organism>
<dbReference type="AlphaFoldDB" id="A0A2T0N9J0"/>
<evidence type="ECO:0000313" key="3">
    <source>
        <dbReference type="Proteomes" id="UP000238312"/>
    </source>
</evidence>
<evidence type="ECO:0000259" key="1">
    <source>
        <dbReference type="PROSITE" id="PS51502"/>
    </source>
</evidence>
<comment type="caution">
    <text evidence="2">The sequence shown here is derived from an EMBL/GenBank/DDBJ whole genome shotgun (WGS) entry which is preliminary data.</text>
</comment>
<dbReference type="InterPro" id="IPR011008">
    <property type="entry name" value="Dimeric_a/b-barrel"/>
</dbReference>
<feature type="domain" description="Stress-response A/B barrel" evidence="1">
    <location>
        <begin position="2"/>
        <end position="91"/>
    </location>
</feature>
<dbReference type="Pfam" id="PF07876">
    <property type="entry name" value="Dabb"/>
    <property type="match status" value="1"/>
</dbReference>